<evidence type="ECO:0000256" key="1">
    <source>
        <dbReference type="SAM" id="MobiDB-lite"/>
    </source>
</evidence>
<sequence length="131" mass="14337">MLKRHGSPLIFEDQRAAKRVNNAIEEHGILLEDEDVEIDYFDTPMGEVDVNGASWWDNFNDLNLNDVMALKKGHVLTVVVHKSLVSHSRHSALVVKKECEGASYSKSTESLDPGGNGGGPMYAISSNQAQG</sequence>
<accession>A0ABR2U5X7</accession>
<protein>
    <submittedName>
        <fullName evidence="2">Uncharacterized protein</fullName>
    </submittedName>
</protein>
<comment type="caution">
    <text evidence="2">The sequence shown here is derived from an EMBL/GenBank/DDBJ whole genome shotgun (WGS) entry which is preliminary data.</text>
</comment>
<feature type="region of interest" description="Disordered" evidence="1">
    <location>
        <begin position="100"/>
        <end position="131"/>
    </location>
</feature>
<dbReference type="Proteomes" id="UP001396334">
    <property type="component" value="Unassembled WGS sequence"/>
</dbReference>
<reference evidence="2 3" key="1">
    <citation type="journal article" date="2024" name="G3 (Bethesda)">
        <title>Genome assembly of Hibiscus sabdariffa L. provides insights into metabolisms of medicinal natural products.</title>
        <authorList>
            <person name="Kim T."/>
        </authorList>
    </citation>
    <scope>NUCLEOTIDE SEQUENCE [LARGE SCALE GENOMIC DNA]</scope>
    <source>
        <strain evidence="2">TK-2024</strain>
        <tissue evidence="2">Old leaves</tissue>
    </source>
</reference>
<evidence type="ECO:0000313" key="3">
    <source>
        <dbReference type="Proteomes" id="UP001396334"/>
    </source>
</evidence>
<organism evidence="2 3">
    <name type="scientific">Hibiscus sabdariffa</name>
    <name type="common">roselle</name>
    <dbReference type="NCBI Taxonomy" id="183260"/>
    <lineage>
        <taxon>Eukaryota</taxon>
        <taxon>Viridiplantae</taxon>
        <taxon>Streptophyta</taxon>
        <taxon>Embryophyta</taxon>
        <taxon>Tracheophyta</taxon>
        <taxon>Spermatophyta</taxon>
        <taxon>Magnoliopsida</taxon>
        <taxon>eudicotyledons</taxon>
        <taxon>Gunneridae</taxon>
        <taxon>Pentapetalae</taxon>
        <taxon>rosids</taxon>
        <taxon>malvids</taxon>
        <taxon>Malvales</taxon>
        <taxon>Malvaceae</taxon>
        <taxon>Malvoideae</taxon>
        <taxon>Hibiscus</taxon>
    </lineage>
</organism>
<dbReference type="EMBL" id="JBBPBN010000002">
    <property type="protein sequence ID" value="KAK9045009.1"/>
    <property type="molecule type" value="Genomic_DNA"/>
</dbReference>
<proteinExistence type="predicted"/>
<evidence type="ECO:0000313" key="2">
    <source>
        <dbReference type="EMBL" id="KAK9045009.1"/>
    </source>
</evidence>
<keyword evidence="3" id="KW-1185">Reference proteome</keyword>
<gene>
    <name evidence="2" type="ORF">V6N11_058899</name>
</gene>
<name>A0ABR2U5X7_9ROSI</name>